<dbReference type="PROSITE" id="PS50035">
    <property type="entry name" value="PLD"/>
    <property type="match status" value="2"/>
</dbReference>
<evidence type="ECO:0000313" key="21">
    <source>
        <dbReference type="EMBL" id="VHY04807.1"/>
    </source>
</evidence>
<evidence type="ECO:0000256" key="10">
    <source>
        <dbReference type="ARBA" id="ARBA00023209"/>
    </source>
</evidence>
<evidence type="ECO:0000256" key="9">
    <source>
        <dbReference type="ARBA" id="ARBA00023136"/>
    </source>
</evidence>
<dbReference type="InterPro" id="IPR001736">
    <property type="entry name" value="PLipase_D/transphosphatidylase"/>
</dbReference>
<comment type="catalytic activity">
    <reaction evidence="12">
        <text>2 a 1,2-diacyl-sn-glycero-3-phospho-(1'-sn-glycerol) = a cardiolipin + glycerol</text>
        <dbReference type="Rhea" id="RHEA:31451"/>
        <dbReference type="ChEBI" id="CHEBI:17754"/>
        <dbReference type="ChEBI" id="CHEBI:62237"/>
        <dbReference type="ChEBI" id="CHEBI:64716"/>
    </reaction>
</comment>
<accession>A0A031WCR0</accession>
<comment type="function">
    <text evidence="12">Catalyzes the reversible phosphatidyl group transfer from one phosphatidylglycerol molecule to another to form cardiolipin (CL) (diphosphatidylglycerol) and glycerol.</text>
</comment>
<dbReference type="InterPro" id="IPR025202">
    <property type="entry name" value="PLD-like_dom"/>
</dbReference>
<sequence length="496" mass="57566">MGVIGTIFLFYLIISYLAGAIISVIILLENRDPAKTMSWLLMFIIFPGVGLMIYAISGRNIRKRKLFKTQKLANNIKEKKLFDTLEKITEIVELEKESIKQNKLLRDEEDGSYRKRVINMLLKTGMFPFTKNNKVDVFVDGNEKFKRLIEDIREAKDHIHLEYFIIKDSEIGRVLKEELIKKAKEGIKIRILYDDVGCWRFWFNRKFFREMREVGIEIAAFLPTKFPIIGGKLNYRNHRKIVVIDGIIGYTGGINIGDEYLGKNDKFGYWRDTHIRIKGISVYMLQMTFLIDWYYTTKEVLVTKNYFPSVGNVGESMIQVVASGPDSDWEDIHYAYFSAICQARKNVYIETPYFIPDESLLKAIKSAALSGVDVRIIFPKIADHKIVNIASYSYFEEILRAGGKVYLYNKGFIHSKVVIIDDKIASAGTANMDLRSFMLNFEVNAFIYDEEVIRVMTDDFFEDLSHCEELNLEVFKNRNIIQKIKESVARLFSPIL</sequence>
<dbReference type="EMBL" id="FUPS01000016">
    <property type="protein sequence ID" value="SJT10356.1"/>
    <property type="molecule type" value="Genomic_DNA"/>
</dbReference>
<keyword evidence="7 12" id="KW-1133">Transmembrane helix</keyword>
<dbReference type="EMBL" id="LK932465">
    <property type="protein sequence ID" value="CDS83077.1"/>
    <property type="molecule type" value="Genomic_DNA"/>
</dbReference>
<dbReference type="HAMAP" id="MF_01916">
    <property type="entry name" value="Cardiolipin_synth_Cls"/>
    <property type="match status" value="1"/>
</dbReference>
<reference evidence="18" key="2">
    <citation type="journal article" date="2018" name="Genome Biol.">
        <title>SKESA: strategic k-mer extension for scrupulous assemblies.</title>
        <authorList>
            <person name="Souvorov A."/>
            <person name="Agarwala R."/>
            <person name="Lipman D.J."/>
        </authorList>
    </citation>
    <scope>NUCLEOTIDE SEQUENCE</scope>
    <source>
        <strain evidence="18">HN1000</strain>
    </source>
</reference>
<evidence type="ECO:0000256" key="12">
    <source>
        <dbReference type="HAMAP-Rule" id="MF_01916"/>
    </source>
</evidence>
<evidence type="ECO:0000256" key="11">
    <source>
        <dbReference type="ARBA" id="ARBA00023264"/>
    </source>
</evidence>
<dbReference type="FunFam" id="3.30.870.10:FF:000014">
    <property type="entry name" value="Cardiolipin synthase"/>
    <property type="match status" value="1"/>
</dbReference>
<keyword evidence="3 12" id="KW-0444">Lipid biosynthesis</keyword>
<keyword evidence="10 12" id="KW-0594">Phospholipid biosynthesis</keyword>
<keyword evidence="5 12" id="KW-0812">Transmembrane</keyword>
<feature type="transmembrane region" description="Helical" evidence="12">
    <location>
        <begin position="39"/>
        <end position="57"/>
    </location>
</feature>
<feature type="active site" evidence="12">
    <location>
        <position position="414"/>
    </location>
</feature>
<feature type="domain" description="PLD phosphodiesterase" evidence="14">
    <location>
        <begin position="233"/>
        <end position="260"/>
    </location>
</feature>
<dbReference type="InterPro" id="IPR022924">
    <property type="entry name" value="Cardiolipin_synthase"/>
</dbReference>
<keyword evidence="2 12" id="KW-1003">Cell membrane</keyword>
<organism evidence="17">
    <name type="scientific">Clostridioides difficile</name>
    <name type="common">Peptoclostridium difficile</name>
    <dbReference type="NCBI Taxonomy" id="1496"/>
    <lineage>
        <taxon>Bacteria</taxon>
        <taxon>Bacillati</taxon>
        <taxon>Bacillota</taxon>
        <taxon>Clostridia</taxon>
        <taxon>Peptostreptococcales</taxon>
        <taxon>Peptostreptococcaceae</taxon>
        <taxon>Clostridioides</taxon>
    </lineage>
</organism>
<dbReference type="PANTHER" id="PTHR21248">
    <property type="entry name" value="CARDIOLIPIN SYNTHASE"/>
    <property type="match status" value="1"/>
</dbReference>
<dbReference type="Proteomes" id="UP000878956">
    <property type="component" value="Unassembled WGS sequence"/>
</dbReference>
<evidence type="ECO:0000313" key="20">
    <source>
        <dbReference type="EMBL" id="VFD33590.1"/>
    </source>
</evidence>
<evidence type="ECO:0000256" key="1">
    <source>
        <dbReference type="ARBA" id="ARBA00004651"/>
    </source>
</evidence>
<proteinExistence type="inferred from homology"/>
<dbReference type="EMBL" id="CAAJVP010000006">
    <property type="protein sequence ID" value="VHY04807.1"/>
    <property type="molecule type" value="Genomic_DNA"/>
</dbReference>
<evidence type="ECO:0000256" key="8">
    <source>
        <dbReference type="ARBA" id="ARBA00023098"/>
    </source>
</evidence>
<dbReference type="CDD" id="cd09110">
    <property type="entry name" value="PLDc_CLS_1"/>
    <property type="match status" value="1"/>
</dbReference>
<evidence type="ECO:0000256" key="13">
    <source>
        <dbReference type="NCBIfam" id="TIGR04265"/>
    </source>
</evidence>
<evidence type="ECO:0000256" key="2">
    <source>
        <dbReference type="ARBA" id="ARBA00022475"/>
    </source>
</evidence>
<dbReference type="EC" id="2.7.8.-" evidence="12 13"/>
<keyword evidence="6" id="KW-0677">Repeat</keyword>
<gene>
    <name evidence="17" type="primary">cls</name>
    <name evidence="19" type="synonym">cls_1</name>
    <name evidence="21" type="synonym">cls_2</name>
    <name evidence="17" type="ORF">BN1095_210093</name>
    <name evidence="15" type="ORF">BN1096_160088</name>
    <name evidence="16" type="ORF">BN1097_140089</name>
    <name evidence="18" type="ORF">KRM00_000183</name>
    <name evidence="21" type="ORF">SAMEA1402366_01653</name>
    <name evidence="20" type="ORF">SAMEA1402399_02649</name>
    <name evidence="19" type="ORF">SAMEA3375112_03698</name>
</gene>
<reference evidence="17" key="1">
    <citation type="submission" date="2014-07" db="EMBL/GenBank/DDBJ databases">
        <authorList>
            <person name="Monot Marc"/>
        </authorList>
    </citation>
    <scope>NUCLEOTIDE SEQUENCE</scope>
    <source>
        <strain evidence="17">7032989</strain>
        <strain evidence="16">7032994</strain>
    </source>
</reference>
<dbReference type="Pfam" id="PF13396">
    <property type="entry name" value="PLDc_N"/>
    <property type="match status" value="1"/>
</dbReference>
<evidence type="ECO:0000313" key="22">
    <source>
        <dbReference type="Proteomes" id="UP000189137"/>
    </source>
</evidence>
<evidence type="ECO:0000313" key="18">
    <source>
        <dbReference type="EMBL" id="HBH1540731.1"/>
    </source>
</evidence>
<dbReference type="PATRIC" id="fig|1496.1373.peg.3055"/>
<name>A0A031WCR0_CLODI</name>
<feature type="active site" evidence="12">
    <location>
        <position position="416"/>
    </location>
</feature>
<dbReference type="Proteomes" id="UP000372533">
    <property type="component" value="Unassembled WGS sequence"/>
</dbReference>
<dbReference type="EMBL" id="CAADAN010000010">
    <property type="protein sequence ID" value="VFD33590.1"/>
    <property type="molecule type" value="Genomic_DNA"/>
</dbReference>
<protein>
    <recommendedName>
        <fullName evidence="12 13">Cardiolipin synthase</fullName>
        <shortName evidence="12">CL synthase</shortName>
        <ecNumber evidence="12 13">2.7.8.-</ecNumber>
    </recommendedName>
</protein>
<dbReference type="NCBIfam" id="TIGR04265">
    <property type="entry name" value="bac_cardiolipin"/>
    <property type="match status" value="1"/>
</dbReference>
<dbReference type="InterPro" id="IPR027379">
    <property type="entry name" value="CLS_N"/>
</dbReference>
<dbReference type="RefSeq" id="WP_009888027.1">
    <property type="nucleotide sequence ID" value="NZ_AP031492.1"/>
</dbReference>
<evidence type="ECO:0000313" key="24">
    <source>
        <dbReference type="Proteomes" id="UP000411588"/>
    </source>
</evidence>
<keyword evidence="9 12" id="KW-0472">Membrane</keyword>
<dbReference type="AlphaFoldDB" id="A0A031WCR0"/>
<dbReference type="EMBL" id="LK932347">
    <property type="protein sequence ID" value="CDS83223.1"/>
    <property type="molecule type" value="Genomic_DNA"/>
</dbReference>
<dbReference type="Gene3D" id="3.30.870.10">
    <property type="entry name" value="Endonuclease Chain A"/>
    <property type="match status" value="2"/>
</dbReference>
<comment type="similarity">
    <text evidence="12">Belongs to the phospholipase D family. Cardiolipin synthase subfamily.</text>
</comment>
<dbReference type="InterPro" id="IPR030874">
    <property type="entry name" value="Cardiolipin_synth_Firmi"/>
</dbReference>
<evidence type="ECO:0000256" key="5">
    <source>
        <dbReference type="ARBA" id="ARBA00022692"/>
    </source>
</evidence>
<reference evidence="20 24" key="3">
    <citation type="submission" date="2019-02" db="EMBL/GenBank/DDBJ databases">
        <authorList>
            <consortium name="Pathogen Informatics"/>
        </authorList>
    </citation>
    <scope>NUCLEOTIDE SEQUENCE [LARGE SCALE GENOMIC DNA]</scope>
    <source>
        <strain evidence="24">clo34</strain>
        <strain evidence="20">Clo34</strain>
        <strain evidence="23">tl291</strain>
        <strain evidence="21">Tl291</strain>
        <strain evidence="19 22">VRECD0157</strain>
    </source>
</reference>
<dbReference type="Proteomes" id="UP000411588">
    <property type="component" value="Unassembled WGS sequence"/>
</dbReference>
<evidence type="ECO:0000313" key="23">
    <source>
        <dbReference type="Proteomes" id="UP000372533"/>
    </source>
</evidence>
<keyword evidence="8 12" id="KW-0443">Lipid metabolism</keyword>
<feature type="active site" evidence="12">
    <location>
        <position position="238"/>
    </location>
</feature>
<dbReference type="EMBL" id="LK932861">
    <property type="protein sequence ID" value="CDS97888.1"/>
    <property type="molecule type" value="Genomic_DNA"/>
</dbReference>
<dbReference type="EMBL" id="DAEPXK010000002">
    <property type="protein sequence ID" value="HBH1540731.1"/>
    <property type="molecule type" value="Genomic_DNA"/>
</dbReference>
<dbReference type="GO" id="GO:0005886">
    <property type="term" value="C:plasma membrane"/>
    <property type="evidence" value="ECO:0007669"/>
    <property type="project" value="UniProtKB-SubCell"/>
</dbReference>
<comment type="subcellular location">
    <subcellularLocation>
        <location evidence="1 12">Cell membrane</location>
        <topology evidence="1 12">Multi-pass membrane protein</topology>
    </subcellularLocation>
</comment>
<feature type="active site" evidence="12">
    <location>
        <position position="245"/>
    </location>
</feature>
<feature type="active site" evidence="12">
    <location>
        <position position="240"/>
    </location>
</feature>
<dbReference type="SUPFAM" id="SSF56024">
    <property type="entry name" value="Phospholipase D/nuclease"/>
    <property type="match status" value="2"/>
</dbReference>
<reference evidence="18" key="4">
    <citation type="submission" date="2021-06" db="EMBL/GenBank/DDBJ databases">
        <authorList>
            <consortium name="NCBI Pathogen Detection Project"/>
        </authorList>
    </citation>
    <scope>NUCLEOTIDE SEQUENCE</scope>
    <source>
        <strain evidence="18">HN1000</strain>
    </source>
</reference>
<dbReference type="GeneID" id="66352741"/>
<dbReference type="GO" id="GO:0008808">
    <property type="term" value="F:cardiolipin synthase activity"/>
    <property type="evidence" value="ECO:0007669"/>
    <property type="project" value="UniProtKB-UniRule"/>
</dbReference>
<feature type="domain" description="PLD phosphodiesterase" evidence="14">
    <location>
        <begin position="409"/>
        <end position="436"/>
    </location>
</feature>
<dbReference type="PANTHER" id="PTHR21248:SF22">
    <property type="entry name" value="PHOSPHOLIPASE D"/>
    <property type="match status" value="1"/>
</dbReference>
<keyword evidence="11 12" id="KW-1208">Phospholipid metabolism</keyword>
<evidence type="ECO:0000256" key="3">
    <source>
        <dbReference type="ARBA" id="ARBA00022516"/>
    </source>
</evidence>
<evidence type="ECO:0000256" key="6">
    <source>
        <dbReference type="ARBA" id="ARBA00022737"/>
    </source>
</evidence>
<evidence type="ECO:0000313" key="17">
    <source>
        <dbReference type="EMBL" id="CDS97888.1"/>
    </source>
</evidence>
<dbReference type="SMART" id="SM00155">
    <property type="entry name" value="PLDc"/>
    <property type="match status" value="2"/>
</dbReference>
<dbReference type="Proteomes" id="UP000189137">
    <property type="component" value="Unassembled WGS sequence"/>
</dbReference>
<feature type="transmembrane region" description="Helical" evidence="12">
    <location>
        <begin position="7"/>
        <end position="27"/>
    </location>
</feature>
<evidence type="ECO:0000313" key="19">
    <source>
        <dbReference type="EMBL" id="SJT10356.1"/>
    </source>
</evidence>
<evidence type="ECO:0000256" key="7">
    <source>
        <dbReference type="ARBA" id="ARBA00022989"/>
    </source>
</evidence>
<feature type="active site" evidence="12">
    <location>
        <position position="421"/>
    </location>
</feature>
<evidence type="ECO:0000259" key="14">
    <source>
        <dbReference type="PROSITE" id="PS50035"/>
    </source>
</evidence>
<evidence type="ECO:0000313" key="15">
    <source>
        <dbReference type="EMBL" id="CDS83077.1"/>
    </source>
</evidence>
<dbReference type="Pfam" id="PF13091">
    <property type="entry name" value="PLDc_2"/>
    <property type="match status" value="2"/>
</dbReference>
<keyword evidence="4 12" id="KW-0808">Transferase</keyword>
<dbReference type="CDD" id="cd09112">
    <property type="entry name" value="PLDc_CLS_2"/>
    <property type="match status" value="1"/>
</dbReference>
<evidence type="ECO:0000256" key="4">
    <source>
        <dbReference type="ARBA" id="ARBA00022679"/>
    </source>
</evidence>
<evidence type="ECO:0000313" key="16">
    <source>
        <dbReference type="EMBL" id="CDS83223.1"/>
    </source>
</evidence>
<dbReference type="GO" id="GO:0032049">
    <property type="term" value="P:cardiolipin biosynthetic process"/>
    <property type="evidence" value="ECO:0007669"/>
    <property type="project" value="UniProtKB-UniRule"/>
</dbReference>